<accession>A0A4R7SSC9</accession>
<dbReference type="Pfam" id="PF07719">
    <property type="entry name" value="TPR_2"/>
    <property type="match status" value="1"/>
</dbReference>
<dbReference type="InterPro" id="IPR013105">
    <property type="entry name" value="TPR_2"/>
</dbReference>
<dbReference type="InterPro" id="IPR019734">
    <property type="entry name" value="TPR_rpt"/>
</dbReference>
<feature type="compositionally biased region" description="Low complexity" evidence="4">
    <location>
        <begin position="18"/>
        <end position="32"/>
    </location>
</feature>
<dbReference type="RefSeq" id="WP_166647038.1">
    <property type="nucleotide sequence ID" value="NZ_SOCA01000001.1"/>
</dbReference>
<organism evidence="5 6">
    <name type="scientific">Prosthecobacter fusiformis</name>
    <dbReference type="NCBI Taxonomy" id="48464"/>
    <lineage>
        <taxon>Bacteria</taxon>
        <taxon>Pseudomonadati</taxon>
        <taxon>Verrucomicrobiota</taxon>
        <taxon>Verrucomicrobiia</taxon>
        <taxon>Verrucomicrobiales</taxon>
        <taxon>Verrucomicrobiaceae</taxon>
        <taxon>Prosthecobacter</taxon>
    </lineage>
</organism>
<feature type="compositionally biased region" description="Pro residues" evidence="4">
    <location>
        <begin position="7"/>
        <end position="17"/>
    </location>
</feature>
<gene>
    <name evidence="5" type="ORF">EI77_00965</name>
</gene>
<keyword evidence="2 3" id="KW-0802">TPR repeat</keyword>
<name>A0A4R7SSC9_9BACT</name>
<keyword evidence="1" id="KW-0677">Repeat</keyword>
<dbReference type="SMART" id="SM00028">
    <property type="entry name" value="TPR"/>
    <property type="match status" value="5"/>
</dbReference>
<proteinExistence type="predicted"/>
<keyword evidence="6" id="KW-1185">Reference proteome</keyword>
<feature type="repeat" description="TPR" evidence="3">
    <location>
        <begin position="90"/>
        <end position="123"/>
    </location>
</feature>
<dbReference type="PROSITE" id="PS50293">
    <property type="entry name" value="TPR_REGION"/>
    <property type="match status" value="1"/>
</dbReference>
<comment type="caution">
    <text evidence="5">The sequence shown here is derived from an EMBL/GenBank/DDBJ whole genome shotgun (WGS) entry which is preliminary data.</text>
</comment>
<dbReference type="PANTHER" id="PTHR44366:SF1">
    <property type="entry name" value="UDP-N-ACETYLGLUCOSAMINE--PEPTIDE N-ACETYLGLUCOSAMINYLTRANSFERASE 110 KDA SUBUNIT"/>
    <property type="match status" value="1"/>
</dbReference>
<dbReference type="SUPFAM" id="SSF48452">
    <property type="entry name" value="TPR-like"/>
    <property type="match status" value="1"/>
</dbReference>
<dbReference type="Proteomes" id="UP000295662">
    <property type="component" value="Unassembled WGS sequence"/>
</dbReference>
<protein>
    <submittedName>
        <fullName evidence="5">Tetratricopeptide repeat protein</fullName>
    </submittedName>
</protein>
<feature type="region of interest" description="Disordered" evidence="4">
    <location>
        <begin position="1"/>
        <end position="34"/>
    </location>
</feature>
<sequence>MAQEPVAPAPSPAPPTPAAAAPAPAPAVTSAPAPAPSIPTANLVPPGTIGGLPDHTTVLAQKAATAFGEQKWEEARAAYEEMLKLDENNALAWANLGAVEQQAGKTAVALECFEKAVQINPKLAQSWSALGLIYSSEGDTYRAISCFTRAIHEEPTDARAHNYLAIAAKNLGWIDAAQNELQRAIELNPQYGIANFNLALLYLDQKPPAIELAKRHYEKAVSLGVEKDEIVERRLKE</sequence>
<evidence type="ECO:0000256" key="1">
    <source>
        <dbReference type="ARBA" id="ARBA00022737"/>
    </source>
</evidence>
<evidence type="ECO:0000256" key="3">
    <source>
        <dbReference type="PROSITE-ProRule" id="PRU00339"/>
    </source>
</evidence>
<feature type="repeat" description="TPR" evidence="3">
    <location>
        <begin position="158"/>
        <end position="191"/>
    </location>
</feature>
<dbReference type="EMBL" id="SOCA01000001">
    <property type="protein sequence ID" value="TDU81655.1"/>
    <property type="molecule type" value="Genomic_DNA"/>
</dbReference>
<dbReference type="AlphaFoldDB" id="A0A4R7SSC9"/>
<dbReference type="PROSITE" id="PS50005">
    <property type="entry name" value="TPR"/>
    <property type="match status" value="3"/>
</dbReference>
<dbReference type="Gene3D" id="1.25.40.10">
    <property type="entry name" value="Tetratricopeptide repeat domain"/>
    <property type="match status" value="1"/>
</dbReference>
<reference evidence="5 6" key="1">
    <citation type="submission" date="2019-03" db="EMBL/GenBank/DDBJ databases">
        <title>Genomic Encyclopedia of Archaeal and Bacterial Type Strains, Phase II (KMG-II): from individual species to whole genera.</title>
        <authorList>
            <person name="Goeker M."/>
        </authorList>
    </citation>
    <scope>NUCLEOTIDE SEQUENCE [LARGE SCALE GENOMIC DNA]</scope>
    <source>
        <strain evidence="5 6">ATCC 25309</strain>
    </source>
</reference>
<evidence type="ECO:0000256" key="2">
    <source>
        <dbReference type="ARBA" id="ARBA00022803"/>
    </source>
</evidence>
<dbReference type="Pfam" id="PF13431">
    <property type="entry name" value="TPR_17"/>
    <property type="match status" value="1"/>
</dbReference>
<evidence type="ECO:0000256" key="4">
    <source>
        <dbReference type="SAM" id="MobiDB-lite"/>
    </source>
</evidence>
<dbReference type="InterPro" id="IPR037919">
    <property type="entry name" value="OGT"/>
</dbReference>
<evidence type="ECO:0000313" key="5">
    <source>
        <dbReference type="EMBL" id="TDU81655.1"/>
    </source>
</evidence>
<dbReference type="GO" id="GO:0097363">
    <property type="term" value="F:protein O-acetylglucosaminyltransferase activity"/>
    <property type="evidence" value="ECO:0007669"/>
    <property type="project" value="TreeGrafter"/>
</dbReference>
<dbReference type="PANTHER" id="PTHR44366">
    <property type="entry name" value="UDP-N-ACETYLGLUCOSAMINE--PEPTIDE N-ACETYLGLUCOSAMINYLTRANSFERASE 110 KDA SUBUNIT"/>
    <property type="match status" value="1"/>
</dbReference>
<dbReference type="InterPro" id="IPR011990">
    <property type="entry name" value="TPR-like_helical_dom_sf"/>
</dbReference>
<evidence type="ECO:0000313" key="6">
    <source>
        <dbReference type="Proteomes" id="UP000295662"/>
    </source>
</evidence>
<dbReference type="GO" id="GO:0006493">
    <property type="term" value="P:protein O-linked glycosylation"/>
    <property type="evidence" value="ECO:0007669"/>
    <property type="project" value="InterPro"/>
</dbReference>
<feature type="repeat" description="TPR" evidence="3">
    <location>
        <begin position="124"/>
        <end position="157"/>
    </location>
</feature>